<gene>
    <name evidence="7" type="ORF">AC482_04370</name>
</gene>
<reference evidence="7 8" key="1">
    <citation type="submission" date="2015-06" db="EMBL/GenBank/DDBJ databases">
        <title>New insights into the roles of widespread benthic archaea in carbon and nitrogen cycling.</title>
        <authorList>
            <person name="Lazar C.S."/>
            <person name="Baker B.J."/>
            <person name="Seitz K.W."/>
            <person name="Hyde A.S."/>
            <person name="Dick G.J."/>
            <person name="Hinrichs K.-U."/>
            <person name="Teske A.P."/>
        </authorList>
    </citation>
    <scope>NUCLEOTIDE SEQUENCE [LARGE SCALE GENOMIC DNA]</scope>
    <source>
        <strain evidence="7">DG-45</strain>
    </source>
</reference>
<keyword evidence="5" id="KW-0411">Iron-sulfur</keyword>
<evidence type="ECO:0000313" key="8">
    <source>
        <dbReference type="Proteomes" id="UP000037210"/>
    </source>
</evidence>
<name>A0A0M0BPG9_9ARCH</name>
<dbReference type="GO" id="GO:0051539">
    <property type="term" value="F:4 iron, 4 sulfur cluster binding"/>
    <property type="evidence" value="ECO:0007669"/>
    <property type="project" value="UniProtKB-KW"/>
</dbReference>
<evidence type="ECO:0000256" key="5">
    <source>
        <dbReference type="ARBA" id="ARBA00023014"/>
    </source>
</evidence>
<evidence type="ECO:0000259" key="6">
    <source>
        <dbReference type="Pfam" id="PF02754"/>
    </source>
</evidence>
<keyword evidence="4" id="KW-0408">Iron</keyword>
<dbReference type="EMBL" id="LFWZ01000036">
    <property type="protein sequence ID" value="KON30270.1"/>
    <property type="molecule type" value="Genomic_DNA"/>
</dbReference>
<dbReference type="PANTHER" id="PTHR43255">
    <property type="entry name" value="IRON-SULFUR-BINDING OXIDOREDUCTASE FADF-RELATED-RELATED"/>
    <property type="match status" value="1"/>
</dbReference>
<dbReference type="InterPro" id="IPR051460">
    <property type="entry name" value="HdrC_iron-sulfur_subunit"/>
</dbReference>
<evidence type="ECO:0000313" key="7">
    <source>
        <dbReference type="EMBL" id="KON30270.1"/>
    </source>
</evidence>
<evidence type="ECO:0000256" key="4">
    <source>
        <dbReference type="ARBA" id="ARBA00023004"/>
    </source>
</evidence>
<keyword evidence="2" id="KW-0479">Metal-binding</keyword>
<dbReference type="Pfam" id="PF02754">
    <property type="entry name" value="CCG"/>
    <property type="match status" value="2"/>
</dbReference>
<keyword evidence="1" id="KW-0004">4Fe-4S</keyword>
<dbReference type="PANTHER" id="PTHR43255:SF1">
    <property type="entry name" value="IRON-SULFUR-BINDING OXIDOREDUCTASE FADF-RELATED"/>
    <property type="match status" value="1"/>
</dbReference>
<sequence length="248" mass="27716">MSRKSLLLWRGCAYRDQLREEERRIRSLLTRLGVEFEVTEEECCGLPLYAGGYRRESREAAEGLIARIGEFQRVVTACPACFRMLGSIYPDELGVRTPKVLHLTQFLNEKADEGVLAASRFRPLDMTVMYHDPCELGRHEGVYDEPRRLLSLVPGLRLFEPRFTREEAACCGGGGLLPAFSPSLASMIGARKLAFEDRVPEGVDAVVTACPQCTLNMRRGLELWAEDVGLGNLRILDLAQLLDEALVG</sequence>
<feature type="domain" description="Cysteine-rich" evidence="6">
    <location>
        <begin position="8"/>
        <end position="85"/>
    </location>
</feature>
<dbReference type="GO" id="GO:0005886">
    <property type="term" value="C:plasma membrane"/>
    <property type="evidence" value="ECO:0007669"/>
    <property type="project" value="TreeGrafter"/>
</dbReference>
<dbReference type="Proteomes" id="UP000037210">
    <property type="component" value="Unassembled WGS sequence"/>
</dbReference>
<dbReference type="GO" id="GO:0016491">
    <property type="term" value="F:oxidoreductase activity"/>
    <property type="evidence" value="ECO:0007669"/>
    <property type="project" value="UniProtKB-KW"/>
</dbReference>
<keyword evidence="3" id="KW-0560">Oxidoreductase</keyword>
<dbReference type="GO" id="GO:0046872">
    <property type="term" value="F:metal ion binding"/>
    <property type="evidence" value="ECO:0007669"/>
    <property type="project" value="UniProtKB-KW"/>
</dbReference>
<accession>A0A0M0BPG9</accession>
<organism evidence="7 8">
    <name type="scientific">miscellaneous Crenarchaeota group-15 archaeon DG-45</name>
    <dbReference type="NCBI Taxonomy" id="1685127"/>
    <lineage>
        <taxon>Archaea</taxon>
        <taxon>Candidatus Bathyarchaeota</taxon>
        <taxon>MCG-15</taxon>
    </lineage>
</organism>
<dbReference type="InterPro" id="IPR004017">
    <property type="entry name" value="Cys_rich_dom"/>
</dbReference>
<protein>
    <recommendedName>
        <fullName evidence="6">Cysteine-rich domain-containing protein</fullName>
    </recommendedName>
</protein>
<dbReference type="AlphaFoldDB" id="A0A0M0BPG9"/>
<evidence type="ECO:0000256" key="2">
    <source>
        <dbReference type="ARBA" id="ARBA00022723"/>
    </source>
</evidence>
<proteinExistence type="predicted"/>
<evidence type="ECO:0000256" key="1">
    <source>
        <dbReference type="ARBA" id="ARBA00022485"/>
    </source>
</evidence>
<feature type="domain" description="Cysteine-rich" evidence="6">
    <location>
        <begin position="128"/>
        <end position="218"/>
    </location>
</feature>
<comment type="caution">
    <text evidence="7">The sequence shown here is derived from an EMBL/GenBank/DDBJ whole genome shotgun (WGS) entry which is preliminary data.</text>
</comment>
<evidence type="ECO:0000256" key="3">
    <source>
        <dbReference type="ARBA" id="ARBA00023002"/>
    </source>
</evidence>